<evidence type="ECO:0000256" key="1">
    <source>
        <dbReference type="SAM" id="Coils"/>
    </source>
</evidence>
<dbReference type="AlphaFoldDB" id="A0A376AKC1"/>
<gene>
    <name evidence="3" type="ORF">RHIZ70_3947</name>
</gene>
<feature type="transmembrane region" description="Helical" evidence="2">
    <location>
        <begin position="109"/>
        <end position="130"/>
    </location>
</feature>
<keyword evidence="2" id="KW-0812">Transmembrane</keyword>
<name>A0A376AKC1_9HYPH</name>
<protein>
    <recommendedName>
        <fullName evidence="5">Transmembrane protein</fullName>
    </recommendedName>
</protein>
<keyword evidence="2" id="KW-0472">Membrane</keyword>
<dbReference type="RefSeq" id="WP_115670750.1">
    <property type="nucleotide sequence ID" value="NZ_UEYP01000006.1"/>
</dbReference>
<dbReference type="STRING" id="1336235.GCA_000518785_01188"/>
<evidence type="ECO:0000313" key="3">
    <source>
        <dbReference type="EMBL" id="SSC68239.1"/>
    </source>
</evidence>
<keyword evidence="2" id="KW-1133">Transmembrane helix</keyword>
<dbReference type="EMBL" id="UEYP01000006">
    <property type="protein sequence ID" value="SSC68239.1"/>
    <property type="molecule type" value="Genomic_DNA"/>
</dbReference>
<proteinExistence type="predicted"/>
<sequence length="301" mass="30380">MSIPVSPSPTLMPIESSASAVSLKSIIAGALAASAITLILTLIGSGLGLTMVSPWAGESVSLEAIGWTTAVWLVLVQWLSAAFGGYMTGRLRTKWVGVHTDEVFFRDTAHGFLAWALSTLLVAGLLGSVISSAAGTVAGATATAAGAAGTAGIAAAANASDEGSGFSVDYFADAILRPANPATPPAVQSDERVTAEVSRILINGTVRGEMPADDRAYLDRVVASRAGLSEADAKARVDQTLANIEAAKTEAQEAADAAKQAATAIALAGAVSLMIGAFIASVAAALGGRQRDEEEDLVAVI</sequence>
<dbReference type="OrthoDB" id="7032238at2"/>
<reference evidence="4" key="1">
    <citation type="submission" date="2018-07" db="EMBL/GenBank/DDBJ databases">
        <authorList>
            <person name="Peiro R."/>
            <person name="Begona"/>
            <person name="Cbmso G."/>
            <person name="Lopez M."/>
            <person name="Gonzalez S."/>
        </authorList>
    </citation>
    <scope>NUCLEOTIDE SEQUENCE [LARGE SCALE GENOMIC DNA]</scope>
</reference>
<evidence type="ECO:0008006" key="5">
    <source>
        <dbReference type="Google" id="ProtNLM"/>
    </source>
</evidence>
<feature type="transmembrane region" description="Helical" evidence="2">
    <location>
        <begin position="64"/>
        <end position="88"/>
    </location>
</feature>
<organism evidence="3 4">
    <name type="scientific">Ciceribacter selenitireducens ATCC BAA-1503</name>
    <dbReference type="NCBI Taxonomy" id="1336235"/>
    <lineage>
        <taxon>Bacteria</taxon>
        <taxon>Pseudomonadati</taxon>
        <taxon>Pseudomonadota</taxon>
        <taxon>Alphaproteobacteria</taxon>
        <taxon>Hyphomicrobiales</taxon>
        <taxon>Rhizobiaceae</taxon>
        <taxon>Ciceribacter</taxon>
    </lineage>
</organism>
<feature type="coiled-coil region" evidence="1">
    <location>
        <begin position="230"/>
        <end position="264"/>
    </location>
</feature>
<keyword evidence="1" id="KW-0175">Coiled coil</keyword>
<accession>A0A376AKC1</accession>
<feature type="transmembrane region" description="Helical" evidence="2">
    <location>
        <begin position="264"/>
        <end position="286"/>
    </location>
</feature>
<evidence type="ECO:0000256" key="2">
    <source>
        <dbReference type="SAM" id="Phobius"/>
    </source>
</evidence>
<feature type="transmembrane region" description="Helical" evidence="2">
    <location>
        <begin position="21"/>
        <end position="44"/>
    </location>
</feature>
<evidence type="ECO:0000313" key="4">
    <source>
        <dbReference type="Proteomes" id="UP000254764"/>
    </source>
</evidence>
<dbReference type="Proteomes" id="UP000254764">
    <property type="component" value="Unassembled WGS sequence"/>
</dbReference>
<keyword evidence="4" id="KW-1185">Reference proteome</keyword>